<gene>
    <name evidence="1" type="ORF">H2199_001270</name>
</gene>
<organism evidence="1 2">
    <name type="scientific">Coniosporium tulheliwenetii</name>
    <dbReference type="NCBI Taxonomy" id="3383036"/>
    <lineage>
        <taxon>Eukaryota</taxon>
        <taxon>Fungi</taxon>
        <taxon>Dikarya</taxon>
        <taxon>Ascomycota</taxon>
        <taxon>Pezizomycotina</taxon>
        <taxon>Dothideomycetes</taxon>
        <taxon>Dothideomycetes incertae sedis</taxon>
        <taxon>Coniosporium</taxon>
    </lineage>
</organism>
<comment type="caution">
    <text evidence="1">The sequence shown here is derived from an EMBL/GenBank/DDBJ whole genome shotgun (WGS) entry which is preliminary data.</text>
</comment>
<dbReference type="EMBL" id="JAPDRP010000003">
    <property type="protein sequence ID" value="KAJ9648415.1"/>
    <property type="molecule type" value="Genomic_DNA"/>
</dbReference>
<proteinExistence type="predicted"/>
<evidence type="ECO:0000313" key="1">
    <source>
        <dbReference type="EMBL" id="KAJ9648415.1"/>
    </source>
</evidence>
<reference evidence="1" key="1">
    <citation type="submission" date="2022-10" db="EMBL/GenBank/DDBJ databases">
        <title>Culturing micro-colonial fungi from biological soil crusts in the Mojave desert and describing Neophaeococcomyces mojavensis, and introducing the new genera and species Taxawa tesnikishii.</title>
        <authorList>
            <person name="Kurbessoian T."/>
            <person name="Stajich J.E."/>
        </authorList>
    </citation>
    <scope>NUCLEOTIDE SEQUENCE</scope>
    <source>
        <strain evidence="1">JES_115</strain>
    </source>
</reference>
<keyword evidence="2" id="KW-1185">Reference proteome</keyword>
<accession>A0ACC2ZLP8</accession>
<dbReference type="Proteomes" id="UP001172680">
    <property type="component" value="Unassembled WGS sequence"/>
</dbReference>
<evidence type="ECO:0000313" key="2">
    <source>
        <dbReference type="Proteomes" id="UP001172680"/>
    </source>
</evidence>
<sequence>MTLRGHISPEQVYSFVYVPFEVPVGATSLYVLQNYTQRGQGNALDLGIFDPRGYEIADGQNGATGFRGWSGGFRNNFTISPAGATPGYIAGAIWPGTWNVILGPYTSTPAGIDYELNVTIGFEPVSSYFETAFSSDRIGAGDDEDFNAERGAWYRGDFHLHTYHSDGRYSPEEIVAYAQRRELDFFFSTDHNTQSSNLIWGAVAPPDMLIGRGIEVTTRHGHWNAFGLNWWQWTDFRYHPEDEPGLAEAKQQVRKSGGVVSINHPFAACGACNWTFSYDDWDAIEVWNGQWDRTDELAVSKWQEMLASGYHIIAIGGSDAHRDPDVVALPTTVVRADSLATADILDGIRRRRAYLVRDPGMEIHFSVRTHSNRQIQVGDRVDAKGGARAVLRTEGLDGGTASLISQKGVVHQENVRGGGDIEYQLSDADWIRVEVRNGTGSMLGLTNPIFLKKQEGLTDVIEMHDDEPSAVKLLLEWIYGKFVAYGSPKDESMEDLRLHVAAYVVADKYGVETLKEELMDMFSCYVDYKPLPAQKLLQLTQLVYATTIDQKLRNVVAGACATRATDLLSFDEDGVSLQALLEEFEDLWKDLAKAPRRLDTWEFPPSGGNGWSFSAVVQHDDGWGPAT</sequence>
<protein>
    <submittedName>
        <fullName evidence="1">Uncharacterized protein</fullName>
    </submittedName>
</protein>
<name>A0ACC2ZLP8_9PEZI</name>